<feature type="compositionally biased region" description="Polar residues" evidence="2">
    <location>
        <begin position="530"/>
        <end position="555"/>
    </location>
</feature>
<evidence type="ECO:0000313" key="4">
    <source>
        <dbReference type="EMBL" id="SAM06246.1"/>
    </source>
</evidence>
<feature type="domain" description="SAC3/GANP/THP3 conserved" evidence="3">
    <location>
        <begin position="665"/>
        <end position="967"/>
    </location>
</feature>
<dbReference type="PANTHER" id="PTHR12436:SF3">
    <property type="entry name" value="GERMINAL-CENTER ASSOCIATED NUCLEAR PROTEIN"/>
    <property type="match status" value="1"/>
</dbReference>
<dbReference type="GO" id="GO:0005737">
    <property type="term" value="C:cytoplasm"/>
    <property type="evidence" value="ECO:0007669"/>
    <property type="project" value="TreeGrafter"/>
</dbReference>
<evidence type="ECO:0000256" key="1">
    <source>
        <dbReference type="SAM" id="Coils"/>
    </source>
</evidence>
<organism evidence="4">
    <name type="scientific">Absidia glauca</name>
    <name type="common">Pin mould</name>
    <dbReference type="NCBI Taxonomy" id="4829"/>
    <lineage>
        <taxon>Eukaryota</taxon>
        <taxon>Fungi</taxon>
        <taxon>Fungi incertae sedis</taxon>
        <taxon>Mucoromycota</taxon>
        <taxon>Mucoromycotina</taxon>
        <taxon>Mucoromycetes</taxon>
        <taxon>Mucorales</taxon>
        <taxon>Cunninghamellaceae</taxon>
        <taxon>Absidia</taxon>
    </lineage>
</organism>
<feature type="region of interest" description="Disordered" evidence="2">
    <location>
        <begin position="570"/>
        <end position="612"/>
    </location>
</feature>
<dbReference type="Gene3D" id="1.25.40.990">
    <property type="match status" value="1"/>
</dbReference>
<dbReference type="InParanoid" id="A0A163K3D4"/>
<dbReference type="STRING" id="4829.A0A163K3D4"/>
<dbReference type="InterPro" id="IPR045107">
    <property type="entry name" value="SAC3/GANP/THP3"/>
</dbReference>
<keyword evidence="1" id="KW-0175">Coiled coil</keyword>
<feature type="region of interest" description="Disordered" evidence="2">
    <location>
        <begin position="189"/>
        <end position="287"/>
    </location>
</feature>
<dbReference type="PANTHER" id="PTHR12436">
    <property type="entry name" value="80 KDA MCM3-ASSOCIATED PROTEIN"/>
    <property type="match status" value="1"/>
</dbReference>
<gene>
    <name evidence="4" type="primary">ABSGL_12132.1 scaffold 12663</name>
</gene>
<feature type="region of interest" description="Disordered" evidence="2">
    <location>
        <begin position="495"/>
        <end position="555"/>
    </location>
</feature>
<feature type="compositionally biased region" description="Low complexity" evidence="2">
    <location>
        <begin position="74"/>
        <end position="117"/>
    </location>
</feature>
<dbReference type="GO" id="GO:0070390">
    <property type="term" value="C:transcription export complex 2"/>
    <property type="evidence" value="ECO:0007669"/>
    <property type="project" value="TreeGrafter"/>
</dbReference>
<feature type="compositionally biased region" description="Basic and acidic residues" evidence="2">
    <location>
        <begin position="1045"/>
        <end position="1059"/>
    </location>
</feature>
<protein>
    <recommendedName>
        <fullName evidence="3">SAC3/GANP/THP3 conserved domain-containing protein</fullName>
    </recommendedName>
</protein>
<reference evidence="4" key="1">
    <citation type="submission" date="2016-04" db="EMBL/GenBank/DDBJ databases">
        <authorList>
            <person name="Evans L.H."/>
            <person name="Alamgir A."/>
            <person name="Owens N."/>
            <person name="Weber N.D."/>
            <person name="Virtaneva K."/>
            <person name="Barbian K."/>
            <person name="Babar A."/>
            <person name="Rosenke K."/>
        </authorList>
    </citation>
    <scope>NUCLEOTIDE SEQUENCE [LARGE SCALE GENOMIC DNA]</scope>
    <source>
        <strain evidence="4">CBS 101.48</strain>
    </source>
</reference>
<feature type="coiled-coil region" evidence="1">
    <location>
        <begin position="1076"/>
        <end position="1191"/>
    </location>
</feature>
<dbReference type="GO" id="GO:0006406">
    <property type="term" value="P:mRNA export from nucleus"/>
    <property type="evidence" value="ECO:0007669"/>
    <property type="project" value="TreeGrafter"/>
</dbReference>
<dbReference type="OrthoDB" id="264795at2759"/>
<dbReference type="CDD" id="cd06503">
    <property type="entry name" value="ATP-synt_Fo_b"/>
    <property type="match status" value="1"/>
</dbReference>
<dbReference type="Pfam" id="PF03399">
    <property type="entry name" value="SAC3_GANP"/>
    <property type="match status" value="1"/>
</dbReference>
<dbReference type="EMBL" id="LT554554">
    <property type="protein sequence ID" value="SAM06246.1"/>
    <property type="molecule type" value="Genomic_DNA"/>
</dbReference>
<keyword evidence="5" id="KW-1185">Reference proteome</keyword>
<evidence type="ECO:0000259" key="3">
    <source>
        <dbReference type="Pfam" id="PF03399"/>
    </source>
</evidence>
<name>A0A163K3D4_ABSGL</name>
<proteinExistence type="predicted"/>
<feature type="compositionally biased region" description="Low complexity" evidence="2">
    <location>
        <begin position="31"/>
        <end position="52"/>
    </location>
</feature>
<feature type="region of interest" description="Disordered" evidence="2">
    <location>
        <begin position="1040"/>
        <end position="1072"/>
    </location>
</feature>
<feature type="compositionally biased region" description="Polar residues" evidence="2">
    <location>
        <begin position="55"/>
        <end position="68"/>
    </location>
</feature>
<dbReference type="InterPro" id="IPR005062">
    <property type="entry name" value="SAC3/GANP/THP3_conserved"/>
</dbReference>
<feature type="region of interest" description="Disordered" evidence="2">
    <location>
        <begin position="24"/>
        <end position="119"/>
    </location>
</feature>
<dbReference type="Proteomes" id="UP000078561">
    <property type="component" value="Unassembled WGS sequence"/>
</dbReference>
<feature type="compositionally biased region" description="Low complexity" evidence="2">
    <location>
        <begin position="196"/>
        <end position="240"/>
    </location>
</feature>
<accession>A0A163K3D4</accession>
<evidence type="ECO:0000313" key="5">
    <source>
        <dbReference type="Proteomes" id="UP000078561"/>
    </source>
</evidence>
<sequence length="1663" mass="186725">MPNQPQHTSLDDALKLITKDRERTHYSISESNNYNKQYNGSSNNNNNNNNKSHFSRQPSHIPSRSSPLKQRVDNNITNNTNNTNNNKNITNKNITNKNITNKNITNKNNKNNNTNNNQSLNVGDSTFTFGKQMVSAFTFEKAMDSPSTYGKQLDNTSDTASVFKTLQQSNPSARHTGVGTSAFASYFDSSSKRTDGNNTDNTDNNSNNSNSNSNSNSDSDSGSNSNSNNSGRKRISNNSNPVFDAAIRGSPRHKFGNASNKRSIPPVPLFGSKNVSGNNTGTNTGDHSKPTAPAFGFNNVSAFGFNNFPGNTTSTDTGNTSMDLDLDNTNTGFGSPFNGSPDRSGTTNFNNSGTVPVFGNYSSSSNTASDFQFNAPTGNNFSPFMTNTPFIDGPSGNNFSPFVTNTPFIDAPMDCMDDTANTKTGSPFDIPPNHTLNNNNSPIKPSAYGTTVFKGNSGTGFVNHSSTNPGGGSNFVGSPNISQFINSAKALGKYTPPMKPSLGHPSAFAGESNRSGNNKSPGKPPPKFTPTASSDTTSGLQSSFGGPSKRTVNNNGVIFPSTLDFGKKKSVTHKLNDPPRRLPSFLNDDSDDTAPFNNSQRKKTSTKADRAARFGSTNKTATYDEMKQNRIEERRLAIENGTIPDPNAPTRLEDAIDFRGTCLTMCPEFEMVERDLQNGLDSLEMDDSGNVDPNKAVKTYRRSAAGNEQPLPCDVRPPHVLIKTLDYLMGTILTQQPLERCHPFLRDRTRSIRQDFTLQNIRDESAVSVHERIARFHILCLHEMCELDEERFSEQQETEQLRKVLLSLMEFYEDLREEGLEMENEPEFRAYHLISHIRDPDAVNKLQTLPKHLFLHPYVQRALEFYGLIQRNNEIMETSSRRNKPENVQASQNFYTQFFKLVGDPGTPFLMACMLEWHFPSVRKGALKAMNAAHRHAGVEVEFLRQHLGYDTPDMVIEDAQVYGLLIDSTPAGPVIRFHRKNAATGRGLVFVEPLSTPKQRRSLLLVDPKKGDSSLRDIVNGTNNSIPATQRLSISALPSTGFPHAERHSLTTKPKDLRMINANSRTPPSNVAAGYQQQQREIIQQQQKQQEQQQQQQQRLLAEQVKKRQEEIDIQLKAQREKIQQYEAAKREKQERERLERALKEQQLAEQIMAAEQALADERERLQREQERIEAEQQKARREARIKEIEIGRQRRAAIHSQVKRRLANQLAAAVAKETVRGAIRAMYRRHDLAKRYTKDWLPRARQSIQVRHLKRNERIQQHRFSTFFGSKGGGASTYRTPRLWNDSHTCSGTTIDDVSHEKASLSLDLETSALVSHNSNHSSPRPAGLWDTIDYSDSIHALVRSKWDRLRTRMEEDSAQPGWQLWISVADGALPSTKWLNTKFGLNNTFYRNVKHYEDCRITIRSIRNEDITNGKAVDELGAVLYSLSEMRHDDNDDMHTVQHWVEEKERLKAFATALKKYNPKVRAPFVFSYWPGTTSLKDMLIKIPKLLDLDNIDVISDFRILVMNPATITERLDQEVHWLSDNSIINQPLKTDYHAILKMRALVVAVERTTCHFNVGEVTIAEAINLANRKIHAYNKHLVDVPFNWTPFVVPAIPEQPLGDRTATGADLFDLGCMWVHEVAKKRVIEPVRGGVENLGAVVEGILKLHMHELERRLKR</sequence>
<evidence type="ECO:0000256" key="2">
    <source>
        <dbReference type="SAM" id="MobiDB-lite"/>
    </source>
</evidence>